<protein>
    <submittedName>
        <fullName evidence="2">TraH</fullName>
    </submittedName>
</protein>
<dbReference type="InterPro" id="IPR024452">
    <property type="entry name" value="DUF3876"/>
</dbReference>
<accession>Q9F6U1</accession>
<dbReference type="AlphaFoldDB" id="Q9F6U1"/>
<dbReference type="Pfam" id="PF12992">
    <property type="entry name" value="DUF3876"/>
    <property type="match status" value="1"/>
</dbReference>
<gene>
    <name evidence="2" type="primary">traH</name>
</gene>
<dbReference type="EMBL" id="AF289050">
    <property type="protein sequence ID" value="AAG17833.1"/>
    <property type="molecule type" value="Genomic_DNA"/>
</dbReference>
<evidence type="ECO:0000313" key="2">
    <source>
        <dbReference type="EMBL" id="AAG17833.1"/>
    </source>
</evidence>
<sequence length="191" mass="22327">MLRRSVPKSIWRTPPRKRRKWRFTVWRRSWAATSKPPSGNLPKSGETRKQPTIKNEFINEKRKMRMNLPKVKMLQVSKCLIGLAVMMLQSCDVADNLRDMLCGNWESVEGKPDVLIYKEGEAYKVTVFRRSGLRRKLKPETYLLQEENGNLFMNTGFRIDVSYNEATDVLTFSPNGDYVRVKPQPENQTEE</sequence>
<reference evidence="2" key="2">
    <citation type="journal article" date="2001" name="Plasmid">
        <title>Transfer region of a bacteroides conjugative transposon, CTnDOT.</title>
        <authorList>
            <person name="Bonheyo G."/>
            <person name="Graham D."/>
            <person name="Shoemaker N.B."/>
            <person name="Salyers A.A."/>
        </authorList>
    </citation>
    <scope>NUCLEOTIDE SEQUENCE</scope>
    <source>
        <strain evidence="2">4107</strain>
    </source>
</reference>
<evidence type="ECO:0000256" key="1">
    <source>
        <dbReference type="SAM" id="MobiDB-lite"/>
    </source>
</evidence>
<proteinExistence type="predicted"/>
<feature type="region of interest" description="Disordered" evidence="1">
    <location>
        <begin position="32"/>
        <end position="54"/>
    </location>
</feature>
<name>Q9F6U1_BACT4</name>
<reference evidence="2" key="1">
    <citation type="submission" date="2000-07" db="EMBL/GenBank/DDBJ databases">
        <authorList>
            <person name="Bonheyo G.T."/>
            <person name="Graham D."/>
            <person name="Shoemaker N.B."/>
            <person name="Salyers A.A."/>
        </authorList>
    </citation>
    <scope>NUCLEOTIDE SEQUENCE</scope>
    <source>
        <strain evidence="2">4107</strain>
    </source>
</reference>
<organism evidence="2">
    <name type="scientific">Bacteroides thetaiotaomicron</name>
    <dbReference type="NCBI Taxonomy" id="818"/>
    <lineage>
        <taxon>Bacteria</taxon>
        <taxon>Pseudomonadati</taxon>
        <taxon>Bacteroidota</taxon>
        <taxon>Bacteroidia</taxon>
        <taxon>Bacteroidales</taxon>
        <taxon>Bacteroidaceae</taxon>
        <taxon>Bacteroides</taxon>
    </lineage>
</organism>